<proteinExistence type="predicted"/>
<organism evidence="1">
    <name type="scientific">freshwater metagenome</name>
    <dbReference type="NCBI Taxonomy" id="449393"/>
    <lineage>
        <taxon>unclassified sequences</taxon>
        <taxon>metagenomes</taxon>
        <taxon>ecological metagenomes</taxon>
    </lineage>
</organism>
<dbReference type="EMBL" id="CAEZYZ010000074">
    <property type="protein sequence ID" value="CAB4745578.1"/>
    <property type="molecule type" value="Genomic_DNA"/>
</dbReference>
<protein>
    <submittedName>
        <fullName evidence="1">Unannotated protein</fullName>
    </submittedName>
</protein>
<gene>
    <name evidence="1" type="ORF">UFOPK2810_00573</name>
</gene>
<evidence type="ECO:0000313" key="1">
    <source>
        <dbReference type="EMBL" id="CAB4745578.1"/>
    </source>
</evidence>
<name>A0A6J6TEQ1_9ZZZZ</name>
<accession>A0A6J6TEQ1</accession>
<reference evidence="1" key="1">
    <citation type="submission" date="2020-05" db="EMBL/GenBank/DDBJ databases">
        <authorList>
            <person name="Chiriac C."/>
            <person name="Salcher M."/>
            <person name="Ghai R."/>
            <person name="Kavagutti S V."/>
        </authorList>
    </citation>
    <scope>NUCLEOTIDE SEQUENCE</scope>
</reference>
<sequence>MVPAVTRELNGALPDPLCIPAADALPAVPAMPTNARAMVPAAIAARVVKVLVLIMMSPRLVSARLALGLIGQPSGAFI</sequence>
<dbReference type="AlphaFoldDB" id="A0A6J6TEQ1"/>